<proteinExistence type="predicted"/>
<evidence type="ECO:0000313" key="2">
    <source>
        <dbReference type="EMBL" id="OGM76289.1"/>
    </source>
</evidence>
<gene>
    <name evidence="2" type="ORF">A2188_00580</name>
</gene>
<feature type="coiled-coil region" evidence="1">
    <location>
        <begin position="205"/>
        <end position="239"/>
    </location>
</feature>
<evidence type="ECO:0000313" key="3">
    <source>
        <dbReference type="Proteomes" id="UP000179241"/>
    </source>
</evidence>
<name>A0A1F8CK97_9BACT</name>
<evidence type="ECO:0000256" key="1">
    <source>
        <dbReference type="SAM" id="Coils"/>
    </source>
</evidence>
<dbReference type="AlphaFoldDB" id="A0A1F8CK97"/>
<organism evidence="2 3">
    <name type="scientific">Candidatus Woesebacteria bacterium RIFOXYA1_FULL_43_9</name>
    <dbReference type="NCBI Taxonomy" id="1802534"/>
    <lineage>
        <taxon>Bacteria</taxon>
        <taxon>Candidatus Woeseibacteriota</taxon>
    </lineage>
</organism>
<reference evidence="2 3" key="1">
    <citation type="journal article" date="2016" name="Nat. Commun.">
        <title>Thousands of microbial genomes shed light on interconnected biogeochemical processes in an aquifer system.</title>
        <authorList>
            <person name="Anantharaman K."/>
            <person name="Brown C.T."/>
            <person name="Hug L.A."/>
            <person name="Sharon I."/>
            <person name="Castelle C.J."/>
            <person name="Probst A.J."/>
            <person name="Thomas B.C."/>
            <person name="Singh A."/>
            <person name="Wilkins M.J."/>
            <person name="Karaoz U."/>
            <person name="Brodie E.L."/>
            <person name="Williams K.H."/>
            <person name="Hubbard S.S."/>
            <person name="Banfield J.F."/>
        </authorList>
    </citation>
    <scope>NUCLEOTIDE SEQUENCE [LARGE SCALE GENOMIC DNA]</scope>
</reference>
<feature type="coiled-coil region" evidence="1">
    <location>
        <begin position="111"/>
        <end position="163"/>
    </location>
</feature>
<protein>
    <submittedName>
        <fullName evidence="2">Uncharacterized protein</fullName>
    </submittedName>
</protein>
<keyword evidence="1" id="KW-0175">Coiled coil</keyword>
<comment type="caution">
    <text evidence="2">The sequence shown here is derived from an EMBL/GenBank/DDBJ whole genome shotgun (WGS) entry which is preliminary data.</text>
</comment>
<dbReference type="EMBL" id="MGHU01000058">
    <property type="protein sequence ID" value="OGM76289.1"/>
    <property type="molecule type" value="Genomic_DNA"/>
</dbReference>
<sequence>MSKTVTLKSKKEDILSAYQSLLSSLQQKPINELQPKKLEVFSVDIKSSLEESVQNLHKDLMSLTGQITNEMDRAVDLVQKLYVLESEKRLEMKKSEEDTVLKHRREEEGFIYDFEKRKKRQEEDLQEMRRKEEESIHARVDEIKAQEKELLELRKKVEGFDALLEVSVETAVSENSDELSEKFALERTMLEQKAKSNEDLFKQKVESLETTVQGQKSQIKELQESLRQASQQLTRIAERAVEKSPVVHS</sequence>
<accession>A0A1F8CK97</accession>
<dbReference type="Proteomes" id="UP000179241">
    <property type="component" value="Unassembled WGS sequence"/>
</dbReference>